<comment type="caution">
    <text evidence="2">The sequence shown here is derived from an EMBL/GenBank/DDBJ whole genome shotgun (WGS) entry which is preliminary data.</text>
</comment>
<proteinExistence type="predicted"/>
<feature type="compositionally biased region" description="Low complexity" evidence="1">
    <location>
        <begin position="24"/>
        <end position="39"/>
    </location>
</feature>
<feature type="compositionally biased region" description="Polar residues" evidence="1">
    <location>
        <begin position="11"/>
        <end position="23"/>
    </location>
</feature>
<reference evidence="2" key="1">
    <citation type="submission" date="2020-03" db="EMBL/GenBank/DDBJ databases">
        <title>Draft Genome Sequence of Cylindrodendrum hubeiense.</title>
        <authorList>
            <person name="Buettner E."/>
            <person name="Kellner H."/>
        </authorList>
    </citation>
    <scope>NUCLEOTIDE SEQUENCE</scope>
    <source>
        <strain evidence="2">IHI 201604</strain>
    </source>
</reference>
<evidence type="ECO:0000313" key="3">
    <source>
        <dbReference type="Proteomes" id="UP000722485"/>
    </source>
</evidence>
<feature type="compositionally biased region" description="Polar residues" evidence="1">
    <location>
        <begin position="546"/>
        <end position="568"/>
    </location>
</feature>
<feature type="region of interest" description="Disordered" evidence="1">
    <location>
        <begin position="99"/>
        <end position="147"/>
    </location>
</feature>
<feature type="region of interest" description="Disordered" evidence="1">
    <location>
        <begin position="1"/>
        <end position="41"/>
    </location>
</feature>
<organism evidence="2 3">
    <name type="scientific">Cylindrodendrum hubeiense</name>
    <dbReference type="NCBI Taxonomy" id="595255"/>
    <lineage>
        <taxon>Eukaryota</taxon>
        <taxon>Fungi</taxon>
        <taxon>Dikarya</taxon>
        <taxon>Ascomycota</taxon>
        <taxon>Pezizomycotina</taxon>
        <taxon>Sordariomycetes</taxon>
        <taxon>Hypocreomycetidae</taxon>
        <taxon>Hypocreales</taxon>
        <taxon>Nectriaceae</taxon>
        <taxon>Cylindrodendrum</taxon>
    </lineage>
</organism>
<name>A0A9P5HF91_9HYPO</name>
<feature type="compositionally biased region" description="Polar residues" evidence="1">
    <location>
        <begin position="113"/>
        <end position="137"/>
    </location>
</feature>
<dbReference type="AlphaFoldDB" id="A0A9P5HF91"/>
<feature type="region of interest" description="Disordered" evidence="1">
    <location>
        <begin position="245"/>
        <end position="268"/>
    </location>
</feature>
<sequence length="605" mass="66621">MADLRRMQEQVGLTLQDSGTPQTSPSADSDSVSDSRSLDMGQENLEDISTYIACLMDLSQAVEHPAMDLFDDPDEESQQEAELFDVSTPQALSYYKTEGDLDNNSMMDPPTESLFSSTNPRLTETTKSTMQTESSLGASPYPSEGVKGHLAPSAAGMIARSRKAAMKSPSSLDCDDTASVATFASYSTTASALSQGRPRIPPMPEGAETSDMFDCPACWRGLRGPMTRVQWNTHLREVSLAALPHAARDGDEDENIRDDDSSPLSLTSDRAAEIVEATAKGESRADEDNGLLNPGISRLDSPVLPPLDDSIYLVNNVNHKSSRGARLDEEAEDNGDDLGDLFIMMLPCELYIYSRCKFTSTNFDQVVDWQEYDDDASIGEPAYLNIHQFHERLDHIADHFANEGRRIEEARPSSGLLEWLGPEPEASPKLVMTRLCTSCGTTSIWDPEMVTGFKKECVECDVHSEPQLMYQYSSEIPQGLRCATEPFGGPECDHRWSQAGRKHYCVTCKVAIDPSAWDHMWIQHARGGWTACCYCGIMLMESSPIDNNSPPASMPGNTEQVSIDSNSPPAFMPGNTEEVSPGTVEHKETTKKGVFSRLGERFKRR</sequence>
<dbReference type="OrthoDB" id="5102121at2759"/>
<keyword evidence="3" id="KW-1185">Reference proteome</keyword>
<gene>
    <name evidence="2" type="ORF">G7Z17_g3746</name>
</gene>
<evidence type="ECO:0000256" key="1">
    <source>
        <dbReference type="SAM" id="MobiDB-lite"/>
    </source>
</evidence>
<protein>
    <submittedName>
        <fullName evidence="2">Uncharacterized protein</fullName>
    </submittedName>
</protein>
<evidence type="ECO:0000313" key="2">
    <source>
        <dbReference type="EMBL" id="KAF7553271.1"/>
    </source>
</evidence>
<dbReference type="Proteomes" id="UP000722485">
    <property type="component" value="Unassembled WGS sequence"/>
</dbReference>
<dbReference type="EMBL" id="JAANBB010000048">
    <property type="protein sequence ID" value="KAF7553271.1"/>
    <property type="molecule type" value="Genomic_DNA"/>
</dbReference>
<feature type="region of interest" description="Disordered" evidence="1">
    <location>
        <begin position="546"/>
        <end position="605"/>
    </location>
</feature>
<accession>A0A9P5HF91</accession>